<dbReference type="Proteomes" id="UP001183619">
    <property type="component" value="Unassembled WGS sequence"/>
</dbReference>
<accession>A0ABU2BAS2</accession>
<dbReference type="RefSeq" id="WP_277104946.1">
    <property type="nucleotide sequence ID" value="NZ_BAAAJS010000040.1"/>
</dbReference>
<comment type="caution">
    <text evidence="1">The sequence shown here is derived from an EMBL/GenBank/DDBJ whole genome shotgun (WGS) entry which is preliminary data.</text>
</comment>
<dbReference type="EMBL" id="JAVDYF010000001">
    <property type="protein sequence ID" value="MDR7354838.1"/>
    <property type="molecule type" value="Genomic_DNA"/>
</dbReference>
<keyword evidence="2" id="KW-1185">Reference proteome</keyword>
<proteinExistence type="predicted"/>
<organism evidence="1 2">
    <name type="scientific">Corynebacterium felinum</name>
    <dbReference type="NCBI Taxonomy" id="131318"/>
    <lineage>
        <taxon>Bacteria</taxon>
        <taxon>Bacillati</taxon>
        <taxon>Actinomycetota</taxon>
        <taxon>Actinomycetes</taxon>
        <taxon>Mycobacteriales</taxon>
        <taxon>Corynebacteriaceae</taxon>
        <taxon>Corynebacterium</taxon>
    </lineage>
</organism>
<evidence type="ECO:0000313" key="1">
    <source>
        <dbReference type="EMBL" id="MDR7354838.1"/>
    </source>
</evidence>
<sequence length="91" mass="9612">MSLNISPVQLRGLLSALAAQLDVIIDAPIIPGEQLDGVGEFIGAFNSCAQSLARRGRAQCAYVESFVDEAVELLHAAESIDADTARRLGSK</sequence>
<reference evidence="1 2" key="1">
    <citation type="submission" date="2023-07" db="EMBL/GenBank/DDBJ databases">
        <title>Sequencing the genomes of 1000 actinobacteria strains.</title>
        <authorList>
            <person name="Klenk H.-P."/>
        </authorList>
    </citation>
    <scope>NUCLEOTIDE SEQUENCE [LARGE SCALE GENOMIC DNA]</scope>
    <source>
        <strain evidence="1 2">DSM 44508</strain>
    </source>
</reference>
<gene>
    <name evidence="1" type="ORF">J2S37_001376</name>
</gene>
<evidence type="ECO:0000313" key="2">
    <source>
        <dbReference type="Proteomes" id="UP001183619"/>
    </source>
</evidence>
<name>A0ABU2BAS2_9CORY</name>
<protein>
    <submittedName>
        <fullName evidence="1">Uncharacterized protein</fullName>
    </submittedName>
</protein>